<reference evidence="2 3" key="1">
    <citation type="submission" date="2018-08" db="EMBL/GenBank/DDBJ databases">
        <title>Komagataeibacter sp. AV 382.</title>
        <authorList>
            <person name="Skraban J."/>
            <person name="Trcek J."/>
        </authorList>
    </citation>
    <scope>NUCLEOTIDE SEQUENCE [LARGE SCALE GENOMIC DNA]</scope>
    <source>
        <strain evidence="2 3">AV 382</strain>
    </source>
</reference>
<evidence type="ECO:0000313" key="3">
    <source>
        <dbReference type="Proteomes" id="UP000262371"/>
    </source>
</evidence>
<sequence>MILLFGLLTVIFPPGYLTRLVPALGKVATNIHNKLGMTDPPPAETAAGEGNGDGSGEGIVTMMPITDRLTNSIPFAGRILPLPAGVWHPVMNVINGPHGEVLENILVRVQGHVVTGLIGAEGSIQPVPESAIAAIDTSCHDDRNFMSRVITAHPPAMECWFTAAVYPSSINRTAVIANRLKEEGFILPPVLLKTGWSYSTPAGDHNVNVETVTIFLNPVNTDSTRTLRSPQDWTKEMLPQQPAASDFVKRTDTWIAEWAQVMHDGFHSDMLATNAEERARLARDPAAPLPGQANPLD</sequence>
<dbReference type="AlphaFoldDB" id="A0A371Z3I7"/>
<feature type="region of interest" description="Disordered" evidence="1">
    <location>
        <begin position="35"/>
        <end position="57"/>
    </location>
</feature>
<keyword evidence="3" id="KW-1185">Reference proteome</keyword>
<protein>
    <submittedName>
        <fullName evidence="2">Uncharacterized protein</fullName>
    </submittedName>
</protein>
<proteinExistence type="predicted"/>
<gene>
    <name evidence="2" type="ORF">DY926_02920</name>
</gene>
<accession>A0A371Z3I7</accession>
<evidence type="ECO:0000256" key="1">
    <source>
        <dbReference type="SAM" id="MobiDB-lite"/>
    </source>
</evidence>
<evidence type="ECO:0000313" key="2">
    <source>
        <dbReference type="EMBL" id="RFD21060.1"/>
    </source>
</evidence>
<dbReference type="Proteomes" id="UP000262371">
    <property type="component" value="Unassembled WGS sequence"/>
</dbReference>
<dbReference type="OrthoDB" id="7261578at2"/>
<name>A0A371Z3I7_9PROT</name>
<comment type="caution">
    <text evidence="2">The sequence shown here is derived from an EMBL/GenBank/DDBJ whole genome shotgun (WGS) entry which is preliminary data.</text>
</comment>
<dbReference type="EMBL" id="QUWV01000024">
    <property type="protein sequence ID" value="RFD21060.1"/>
    <property type="molecule type" value="Genomic_DNA"/>
</dbReference>
<organism evidence="2 3">
    <name type="scientific">Komagataeibacter melaceti</name>
    <dbReference type="NCBI Taxonomy" id="2766577"/>
    <lineage>
        <taxon>Bacteria</taxon>
        <taxon>Pseudomonadati</taxon>
        <taxon>Pseudomonadota</taxon>
        <taxon>Alphaproteobacteria</taxon>
        <taxon>Acetobacterales</taxon>
        <taxon>Acetobacteraceae</taxon>
        <taxon>Komagataeibacter</taxon>
    </lineage>
</organism>